<feature type="compositionally biased region" description="Basic and acidic residues" evidence="2">
    <location>
        <begin position="246"/>
        <end position="256"/>
    </location>
</feature>
<name>L7FP18_ENTIV</name>
<keyword evidence="1" id="KW-0862">Zinc</keyword>
<feature type="domain" description="CCHC-type" evidence="3">
    <location>
        <begin position="196"/>
        <end position="210"/>
    </location>
</feature>
<proteinExistence type="predicted"/>
<keyword evidence="5" id="KW-1185">Reference proteome</keyword>
<evidence type="ECO:0000256" key="2">
    <source>
        <dbReference type="SAM" id="MobiDB-lite"/>
    </source>
</evidence>
<dbReference type="Gene3D" id="3.30.70.330">
    <property type="match status" value="1"/>
</dbReference>
<dbReference type="InterPro" id="IPR035979">
    <property type="entry name" value="RBD_domain_sf"/>
</dbReference>
<dbReference type="VEuPathDB" id="AmoebaDB:EIN_220060"/>
<dbReference type="GeneID" id="14888522"/>
<reference evidence="4 5" key="1">
    <citation type="submission" date="2012-10" db="EMBL/GenBank/DDBJ databases">
        <authorList>
            <person name="Zafar N."/>
            <person name="Inman J."/>
            <person name="Hall N."/>
            <person name="Lorenzi H."/>
            <person name="Caler E."/>
        </authorList>
    </citation>
    <scope>NUCLEOTIDE SEQUENCE [LARGE SCALE GENOMIC DNA]</scope>
    <source>
        <strain evidence="4 5">IP1</strain>
    </source>
</reference>
<dbReference type="InterPro" id="IPR036875">
    <property type="entry name" value="Znf_CCHC_sf"/>
</dbReference>
<evidence type="ECO:0000259" key="3">
    <source>
        <dbReference type="PROSITE" id="PS50158"/>
    </source>
</evidence>
<dbReference type="SUPFAM" id="SSF57756">
    <property type="entry name" value="Retrovirus zinc finger-like domains"/>
    <property type="match status" value="1"/>
</dbReference>
<gene>
    <name evidence="4" type="ORF">EIN_220060</name>
</gene>
<dbReference type="InterPro" id="IPR012677">
    <property type="entry name" value="Nucleotide-bd_a/b_plait_sf"/>
</dbReference>
<dbReference type="GO" id="GO:0008270">
    <property type="term" value="F:zinc ion binding"/>
    <property type="evidence" value="ECO:0007669"/>
    <property type="project" value="UniProtKB-KW"/>
</dbReference>
<dbReference type="Proteomes" id="UP000014680">
    <property type="component" value="Unassembled WGS sequence"/>
</dbReference>
<accession>L7FP18</accession>
<evidence type="ECO:0000313" key="4">
    <source>
        <dbReference type="EMBL" id="ELP89544.1"/>
    </source>
</evidence>
<feature type="region of interest" description="Disordered" evidence="2">
    <location>
        <begin position="221"/>
        <end position="256"/>
    </location>
</feature>
<dbReference type="GO" id="GO:0003676">
    <property type="term" value="F:nucleic acid binding"/>
    <property type="evidence" value="ECO:0007669"/>
    <property type="project" value="InterPro"/>
</dbReference>
<evidence type="ECO:0000256" key="1">
    <source>
        <dbReference type="PROSITE-ProRule" id="PRU00047"/>
    </source>
</evidence>
<dbReference type="SUPFAM" id="SSF54928">
    <property type="entry name" value="RNA-binding domain, RBD"/>
    <property type="match status" value="1"/>
</dbReference>
<feature type="compositionally biased region" description="Low complexity" evidence="2">
    <location>
        <begin position="1"/>
        <end position="16"/>
    </location>
</feature>
<dbReference type="PROSITE" id="PS50158">
    <property type="entry name" value="ZF_CCHC"/>
    <property type="match status" value="1"/>
</dbReference>
<keyword evidence="1" id="KW-0479">Metal-binding</keyword>
<dbReference type="AlphaFoldDB" id="L7FP18"/>
<dbReference type="EMBL" id="KB206609">
    <property type="protein sequence ID" value="ELP89544.1"/>
    <property type="molecule type" value="Genomic_DNA"/>
</dbReference>
<dbReference type="InterPro" id="IPR001878">
    <property type="entry name" value="Znf_CCHC"/>
</dbReference>
<feature type="compositionally biased region" description="Basic and acidic residues" evidence="2">
    <location>
        <begin position="221"/>
        <end position="237"/>
    </location>
</feature>
<sequence length="256" mass="29165">MSTDATKSVTSKVTKTPNADLPKSTQTEPASYFINLRGFDKSTTDDVVKSLCDEFHPLCYDIQHFDKDVKFNTYLIETESPEAAQTLVERRNKKSWKHHTLSLSVEPSDTTKRFVKAQGLPPRVTDEMLNDYFKNLGVKSIKKNEAKVGELKGNVYLGFKDLETAKNVMISIAKKLESMGVRASCCNKNKNELGLCFICGEFGHPAFRCPLKKSEEMKIEKKEQKKVVEQKPFEREKKQPKKKREGKSQKKTGMDE</sequence>
<feature type="region of interest" description="Disordered" evidence="2">
    <location>
        <begin position="1"/>
        <end position="26"/>
    </location>
</feature>
<dbReference type="RefSeq" id="XP_004256315.1">
    <property type="nucleotide sequence ID" value="XM_004256267.1"/>
</dbReference>
<keyword evidence="1" id="KW-0863">Zinc-finger</keyword>
<organism evidence="4 5">
    <name type="scientific">Entamoeba invadens IP1</name>
    <dbReference type="NCBI Taxonomy" id="370355"/>
    <lineage>
        <taxon>Eukaryota</taxon>
        <taxon>Amoebozoa</taxon>
        <taxon>Evosea</taxon>
        <taxon>Archamoebae</taxon>
        <taxon>Mastigamoebida</taxon>
        <taxon>Entamoebidae</taxon>
        <taxon>Entamoeba</taxon>
    </lineage>
</organism>
<protein>
    <recommendedName>
        <fullName evidence="3">CCHC-type domain-containing protein</fullName>
    </recommendedName>
</protein>
<evidence type="ECO:0000313" key="5">
    <source>
        <dbReference type="Proteomes" id="UP000014680"/>
    </source>
</evidence>
<dbReference type="KEGG" id="eiv:EIN_220060"/>